<evidence type="ECO:0000313" key="2">
    <source>
        <dbReference type="Proteomes" id="UP000186108"/>
    </source>
</evidence>
<protein>
    <submittedName>
        <fullName evidence="1">Peptidase C26</fullName>
    </submittedName>
</protein>
<name>A0A1B1KH69_RHOOP</name>
<dbReference type="Pfam" id="PF07722">
    <property type="entry name" value="Peptidase_C26"/>
    <property type="match status" value="1"/>
</dbReference>
<dbReference type="GO" id="GO:0033969">
    <property type="term" value="F:gamma-glutamyl-gamma-aminobutyrate hydrolase activity"/>
    <property type="evidence" value="ECO:0007669"/>
    <property type="project" value="TreeGrafter"/>
</dbReference>
<dbReference type="GO" id="GO:0006598">
    <property type="term" value="P:polyamine catabolic process"/>
    <property type="evidence" value="ECO:0007669"/>
    <property type="project" value="TreeGrafter"/>
</dbReference>
<dbReference type="GO" id="GO:0005829">
    <property type="term" value="C:cytosol"/>
    <property type="evidence" value="ECO:0007669"/>
    <property type="project" value="TreeGrafter"/>
</dbReference>
<keyword evidence="1" id="KW-0614">Plasmid</keyword>
<dbReference type="Gene3D" id="3.40.50.880">
    <property type="match status" value="1"/>
</dbReference>
<dbReference type="AlphaFoldDB" id="A0A1B1KH69"/>
<dbReference type="EMBL" id="CP009112">
    <property type="protein sequence ID" value="ANS31962.1"/>
    <property type="molecule type" value="Genomic_DNA"/>
</dbReference>
<dbReference type="RefSeq" id="WP_065493855.1">
    <property type="nucleotide sequence ID" value="NZ_CP009112.1"/>
</dbReference>
<dbReference type="InterPro" id="IPR029062">
    <property type="entry name" value="Class_I_gatase-like"/>
</dbReference>
<gene>
    <name evidence="1" type="ORF">R1CP_36780</name>
</gene>
<dbReference type="SUPFAM" id="SSF52317">
    <property type="entry name" value="Class I glutamine amidotransferase-like"/>
    <property type="match status" value="1"/>
</dbReference>
<dbReference type="PROSITE" id="PS51273">
    <property type="entry name" value="GATASE_TYPE_1"/>
    <property type="match status" value="1"/>
</dbReference>
<dbReference type="Proteomes" id="UP000186108">
    <property type="component" value="Plasmid pR1CP1"/>
</dbReference>
<dbReference type="InterPro" id="IPR011697">
    <property type="entry name" value="Peptidase_C26"/>
</dbReference>
<dbReference type="InterPro" id="IPR044668">
    <property type="entry name" value="PuuD-like"/>
</dbReference>
<proteinExistence type="predicted"/>
<dbReference type="PANTHER" id="PTHR43235:SF1">
    <property type="entry name" value="GLUTAMINE AMIDOTRANSFERASE PB2B2.05-RELATED"/>
    <property type="match status" value="1"/>
</dbReference>
<dbReference type="CDD" id="cd01745">
    <property type="entry name" value="GATase1_2"/>
    <property type="match status" value="1"/>
</dbReference>
<dbReference type="PATRIC" id="fig|37919.13.peg.7749"/>
<reference evidence="1 2" key="1">
    <citation type="submission" date="2014-07" db="EMBL/GenBank/DDBJ databases">
        <authorList>
            <person name="Zhang J.E."/>
            <person name="Yang H."/>
            <person name="Guo J."/>
            <person name="Deng Z."/>
            <person name="Luo H."/>
            <person name="Luo M."/>
            <person name="Zhao B."/>
        </authorList>
    </citation>
    <scope>NUCLEOTIDE SEQUENCE [LARGE SCALE GENOMIC DNA]</scope>
    <source>
        <strain evidence="1 2">1CP</strain>
        <plasmid evidence="2">Plasmid pr1cp1</plasmid>
    </source>
</reference>
<dbReference type="PANTHER" id="PTHR43235">
    <property type="entry name" value="GLUTAMINE AMIDOTRANSFERASE PB2B2.05-RELATED"/>
    <property type="match status" value="1"/>
</dbReference>
<organism evidence="1 2">
    <name type="scientific">Rhodococcus opacus</name>
    <name type="common">Nocardia opaca</name>
    <dbReference type="NCBI Taxonomy" id="37919"/>
    <lineage>
        <taxon>Bacteria</taxon>
        <taxon>Bacillati</taxon>
        <taxon>Actinomycetota</taxon>
        <taxon>Actinomycetes</taxon>
        <taxon>Mycobacteriales</taxon>
        <taxon>Nocardiaceae</taxon>
        <taxon>Rhodococcus</taxon>
    </lineage>
</organism>
<geneLocation type="plasmid" evidence="2">
    <name>pr1cp1</name>
</geneLocation>
<sequence>MSAEIPVIAVTLDFDELPGFVHWKEMFRGIVVAGAAPVAIDCGKPRTDLPAILESVDGLLISGGVDVDPSLYGGSPDDPRIQKINPHRDANELIALEIARARGIPILAICRGAQLTNVALGGTLYADLARDWVGRTGHWHSEEALIDSLHLVQVEADTLLADWMGIYGIVPVNSQHHQGIKTLAPSARAVAYTDDGLVEAFEIASDRLVAVQWHPEVLWRNEPHALELLRSFVTGKMSARKPGPTALVGDGSAHTGP</sequence>
<accession>A0A1B1KH69</accession>
<evidence type="ECO:0000313" key="1">
    <source>
        <dbReference type="EMBL" id="ANS31962.1"/>
    </source>
</evidence>